<dbReference type="GO" id="GO:0046872">
    <property type="term" value="F:metal ion binding"/>
    <property type="evidence" value="ECO:0007669"/>
    <property type="project" value="UniProtKB-KW"/>
</dbReference>
<dbReference type="GO" id="GO:0020037">
    <property type="term" value="F:heme binding"/>
    <property type="evidence" value="ECO:0007669"/>
    <property type="project" value="TreeGrafter"/>
</dbReference>
<evidence type="ECO:0000256" key="2">
    <source>
        <dbReference type="ARBA" id="ARBA00009288"/>
    </source>
</evidence>
<sequence>METSENPRRRKVLWLLVGAIAITAVVTMGLTALLVNILERKEEALAPFTKVVEIDDKTVDPAVWGRNFPIQYDMYKKTADQERTKFGGSEALPKDPKKPASGTVSQSKITEDPRLQKMWAGYAFATDFREERGHAHMLQDQMDTRRVTDFKQPGTCLNCHASTYVAQKYELGNGDLKAGFDKMNKMTYAEATSKVQHPVACIDCHDPKTMQLRITKPAFMEGIKKIKAQQGVKDFDVNKDATAQEMRSFVCGQCHVEYYFKGEEKKLTFPWDKGTKATDALAYYDEIGFKDWEHKITGAPALKAQHPEFETWQQGVHYRAGVSCADCHMPYTRVGSAKVSDHQVRSPMLNVNRACQGCHNASENEIKDRVEQIQLRFISSRDVAFNALTEFIDDIAAAQKNGAAEDRLVKARDFQRKAQFLIDYVEAENSAGFHAPGATLDTINRATDYIRQGQLALLGKEKSPEAPLPATPTAPVAPVPTTRNS</sequence>
<comment type="similarity">
    <text evidence="2">Belongs to the cytochrome c-552 family.</text>
</comment>
<gene>
    <name evidence="13" type="primary">nrfA</name>
    <name evidence="13" type="ORF">AUCHE_17_00240</name>
</gene>
<reference evidence="13 14" key="1">
    <citation type="submission" date="2012-08" db="EMBL/GenBank/DDBJ databases">
        <title>Whole genome shotgun sequence of Austwickia chelonae NBRC 105200.</title>
        <authorList>
            <person name="Yoshida I."/>
            <person name="Hosoyama A."/>
            <person name="Tsuchikane K."/>
            <person name="Katsumata H."/>
            <person name="Ando Y."/>
            <person name="Ohji S."/>
            <person name="Hamada M."/>
            <person name="Tamura T."/>
            <person name="Yamazoe A."/>
            <person name="Yamazaki S."/>
            <person name="Fujita N."/>
        </authorList>
    </citation>
    <scope>NUCLEOTIDE SEQUENCE [LARGE SCALE GENOMIC DNA]</scope>
    <source>
        <strain evidence="13 14">NBRC 105200</strain>
    </source>
</reference>
<comment type="catalytic activity">
    <reaction evidence="10">
        <text>6 Fe(III)-[cytochrome c] + NH4(+) + 2 H2O = 6 Fe(II)-[cytochrome c] + nitrite + 8 H(+)</text>
        <dbReference type="Rhea" id="RHEA:13089"/>
        <dbReference type="Rhea" id="RHEA-COMP:10350"/>
        <dbReference type="Rhea" id="RHEA-COMP:14399"/>
        <dbReference type="ChEBI" id="CHEBI:15377"/>
        <dbReference type="ChEBI" id="CHEBI:15378"/>
        <dbReference type="ChEBI" id="CHEBI:16301"/>
        <dbReference type="ChEBI" id="CHEBI:28938"/>
        <dbReference type="ChEBI" id="CHEBI:29033"/>
        <dbReference type="ChEBI" id="CHEBI:29034"/>
        <dbReference type="EC" id="1.7.2.2"/>
    </reaction>
</comment>
<dbReference type="GO" id="GO:0042279">
    <property type="term" value="F:nitrite reductase (cytochrome, ammonia-forming) activity"/>
    <property type="evidence" value="ECO:0007669"/>
    <property type="project" value="UniProtKB-EC"/>
</dbReference>
<evidence type="ECO:0000313" key="14">
    <source>
        <dbReference type="Proteomes" id="UP000008495"/>
    </source>
</evidence>
<feature type="region of interest" description="Disordered" evidence="11">
    <location>
        <begin position="460"/>
        <end position="485"/>
    </location>
</feature>
<dbReference type="PIRSF" id="PIRSF000243">
    <property type="entry name" value="Cyt_c552"/>
    <property type="match status" value="1"/>
</dbReference>
<keyword evidence="12" id="KW-0812">Transmembrane</keyword>
<dbReference type="Gene3D" id="1.10.1130.10">
    <property type="entry name" value="Flavocytochrome C3, Chain A"/>
    <property type="match status" value="1"/>
</dbReference>
<evidence type="ECO:0000313" key="13">
    <source>
        <dbReference type="EMBL" id="GAB78814.1"/>
    </source>
</evidence>
<accession>K6VPY9</accession>
<keyword evidence="8" id="KW-0560">Oxidoreductase</keyword>
<keyword evidence="5" id="KW-0479">Metal-binding</keyword>
<dbReference type="OrthoDB" id="9780421at2"/>
<dbReference type="RefSeq" id="WP_006503571.1">
    <property type="nucleotide sequence ID" value="NZ_BAGZ01000017.1"/>
</dbReference>
<evidence type="ECO:0000256" key="4">
    <source>
        <dbReference type="ARBA" id="ARBA00022617"/>
    </source>
</evidence>
<dbReference type="InterPro" id="IPR036280">
    <property type="entry name" value="Multihaem_cyt_sf"/>
</dbReference>
<evidence type="ECO:0000256" key="12">
    <source>
        <dbReference type="SAM" id="Phobius"/>
    </source>
</evidence>
<keyword evidence="7" id="KW-0106">Calcium</keyword>
<comment type="caution">
    <text evidence="13">The sequence shown here is derived from an EMBL/GenBank/DDBJ whole genome shotgun (WGS) entry which is preliminary data.</text>
</comment>
<evidence type="ECO:0000256" key="1">
    <source>
        <dbReference type="ARBA" id="ARBA00004196"/>
    </source>
</evidence>
<feature type="region of interest" description="Disordered" evidence="11">
    <location>
        <begin position="86"/>
        <end position="109"/>
    </location>
</feature>
<dbReference type="EC" id="1.7.2.2" evidence="3"/>
<dbReference type="PANTHER" id="PTHR30633:SF0">
    <property type="entry name" value="CYTOCHROME C-552"/>
    <property type="match status" value="1"/>
</dbReference>
<dbReference type="PANTHER" id="PTHR30633">
    <property type="entry name" value="CYTOCHROME C-552 RESPIRATORY NITRITE REDUCTASE"/>
    <property type="match status" value="1"/>
</dbReference>
<dbReference type="Proteomes" id="UP000008495">
    <property type="component" value="Unassembled WGS sequence"/>
</dbReference>
<evidence type="ECO:0000256" key="11">
    <source>
        <dbReference type="SAM" id="MobiDB-lite"/>
    </source>
</evidence>
<dbReference type="InterPro" id="IPR003321">
    <property type="entry name" value="Cyt_c552"/>
</dbReference>
<keyword evidence="12" id="KW-1133">Transmembrane helix</keyword>
<protein>
    <recommendedName>
        <fullName evidence="3">nitrite reductase (cytochrome; ammonia-forming)</fullName>
        <ecNumber evidence="3">1.7.2.2</ecNumber>
    </recommendedName>
</protein>
<dbReference type="SUPFAM" id="SSF48695">
    <property type="entry name" value="Multiheme cytochromes"/>
    <property type="match status" value="1"/>
</dbReference>
<dbReference type="CDD" id="cd00548">
    <property type="entry name" value="NrfA-like"/>
    <property type="match status" value="1"/>
</dbReference>
<evidence type="ECO:0000256" key="8">
    <source>
        <dbReference type="ARBA" id="ARBA00023002"/>
    </source>
</evidence>
<evidence type="ECO:0000256" key="5">
    <source>
        <dbReference type="ARBA" id="ARBA00022723"/>
    </source>
</evidence>
<keyword evidence="12" id="KW-0472">Membrane</keyword>
<evidence type="ECO:0000256" key="7">
    <source>
        <dbReference type="ARBA" id="ARBA00022837"/>
    </source>
</evidence>
<dbReference type="GO" id="GO:0019645">
    <property type="term" value="P:anaerobic electron transport chain"/>
    <property type="evidence" value="ECO:0007669"/>
    <property type="project" value="TreeGrafter"/>
</dbReference>
<keyword evidence="14" id="KW-1185">Reference proteome</keyword>
<dbReference type="eggNOG" id="COG3303">
    <property type="taxonomic scope" value="Bacteria"/>
</dbReference>
<dbReference type="GO" id="GO:0030288">
    <property type="term" value="C:outer membrane-bounded periplasmic space"/>
    <property type="evidence" value="ECO:0007669"/>
    <property type="project" value="TreeGrafter"/>
</dbReference>
<keyword evidence="9" id="KW-0408">Iron</keyword>
<dbReference type="Gene3D" id="1.20.140.10">
    <property type="entry name" value="Butyryl-CoA Dehydrogenase, subunit A, domain 3"/>
    <property type="match status" value="1"/>
</dbReference>
<feature type="compositionally biased region" description="Pro residues" evidence="11">
    <location>
        <begin position="466"/>
        <end position="478"/>
    </location>
</feature>
<dbReference type="Pfam" id="PF02335">
    <property type="entry name" value="Cytochrom_C552"/>
    <property type="match status" value="1"/>
</dbReference>
<name>K6VPY9_9MICO</name>
<organism evidence="13 14">
    <name type="scientific">Austwickia chelonae NBRC 105200</name>
    <dbReference type="NCBI Taxonomy" id="1184607"/>
    <lineage>
        <taxon>Bacteria</taxon>
        <taxon>Bacillati</taxon>
        <taxon>Actinomycetota</taxon>
        <taxon>Actinomycetes</taxon>
        <taxon>Micrococcales</taxon>
        <taxon>Dermatophilaceae</taxon>
        <taxon>Austwickia</taxon>
    </lineage>
</organism>
<dbReference type="EMBL" id="BAGZ01000017">
    <property type="protein sequence ID" value="GAB78814.1"/>
    <property type="molecule type" value="Genomic_DNA"/>
</dbReference>
<keyword evidence="4" id="KW-0349">Heme</keyword>
<feature type="transmembrane region" description="Helical" evidence="12">
    <location>
        <begin position="12"/>
        <end position="35"/>
    </location>
</feature>
<dbReference type="STRING" id="100225.SAMN05421595_0025"/>
<comment type="subcellular location">
    <subcellularLocation>
        <location evidence="1">Cell envelope</location>
    </subcellularLocation>
</comment>
<evidence type="ECO:0000256" key="3">
    <source>
        <dbReference type="ARBA" id="ARBA00011887"/>
    </source>
</evidence>
<keyword evidence="6" id="KW-0732">Signal</keyword>
<evidence type="ECO:0000256" key="6">
    <source>
        <dbReference type="ARBA" id="ARBA00022729"/>
    </source>
</evidence>
<evidence type="ECO:0000256" key="9">
    <source>
        <dbReference type="ARBA" id="ARBA00023004"/>
    </source>
</evidence>
<dbReference type="AlphaFoldDB" id="K6VPY9"/>
<evidence type="ECO:0000256" key="10">
    <source>
        <dbReference type="ARBA" id="ARBA00049131"/>
    </source>
</evidence>
<proteinExistence type="inferred from homology"/>